<name>A0A7W9B5R2_9SPHN</name>
<keyword evidence="11 13" id="KW-0406">Ion transport</keyword>
<dbReference type="PANTHER" id="PTHR30540">
    <property type="entry name" value="OSMOTIC STRESS POTASSIUM TRANSPORTER"/>
    <property type="match status" value="1"/>
</dbReference>
<evidence type="ECO:0000256" key="3">
    <source>
        <dbReference type="ARBA" id="ARBA00022448"/>
    </source>
</evidence>
<feature type="transmembrane region" description="Helical" evidence="13">
    <location>
        <begin position="320"/>
        <end position="347"/>
    </location>
</feature>
<keyword evidence="3 13" id="KW-0813">Transport</keyword>
<keyword evidence="5" id="KW-0997">Cell inner membrane</keyword>
<keyword evidence="12 13" id="KW-0472">Membrane</keyword>
<evidence type="ECO:0000256" key="10">
    <source>
        <dbReference type="ARBA" id="ARBA00022989"/>
    </source>
</evidence>
<dbReference type="HAMAP" id="MF_01522">
    <property type="entry name" value="Kup"/>
    <property type="match status" value="1"/>
</dbReference>
<feature type="transmembrane region" description="Helical" evidence="13">
    <location>
        <begin position="123"/>
        <end position="144"/>
    </location>
</feature>
<comment type="function">
    <text evidence="13">Transport of potassium into the cell. Likely operates as a K(+):H(+) symporter.</text>
</comment>
<dbReference type="InterPro" id="IPR003855">
    <property type="entry name" value="K+_transporter"/>
</dbReference>
<comment type="caution">
    <text evidence="16">The sequence shown here is derived from an EMBL/GenBank/DDBJ whole genome shotgun (WGS) entry which is preliminary data.</text>
</comment>
<feature type="transmembrane region" description="Helical" evidence="13">
    <location>
        <begin position="395"/>
        <end position="421"/>
    </location>
</feature>
<evidence type="ECO:0000259" key="15">
    <source>
        <dbReference type="Pfam" id="PF22776"/>
    </source>
</evidence>
<dbReference type="EMBL" id="JACIJH010000004">
    <property type="protein sequence ID" value="MBB5706476.1"/>
    <property type="molecule type" value="Genomic_DNA"/>
</dbReference>
<feature type="domain" description="K+ potassium transporter C-terminal" evidence="15">
    <location>
        <begin position="504"/>
        <end position="652"/>
    </location>
</feature>
<feature type="transmembrane region" description="Helical" evidence="13">
    <location>
        <begin position="368"/>
        <end position="389"/>
    </location>
</feature>
<dbReference type="Pfam" id="PF02705">
    <property type="entry name" value="K_trans"/>
    <property type="match status" value="1"/>
</dbReference>
<dbReference type="GO" id="GO:0015079">
    <property type="term" value="F:potassium ion transmembrane transporter activity"/>
    <property type="evidence" value="ECO:0007669"/>
    <property type="project" value="UniProtKB-UniRule"/>
</dbReference>
<proteinExistence type="inferred from homology"/>
<dbReference type="GO" id="GO:0005886">
    <property type="term" value="C:plasma membrane"/>
    <property type="evidence" value="ECO:0007669"/>
    <property type="project" value="UniProtKB-SubCell"/>
</dbReference>
<evidence type="ECO:0000256" key="12">
    <source>
        <dbReference type="ARBA" id="ARBA00023136"/>
    </source>
</evidence>
<feature type="transmembrane region" description="Helical" evidence="13">
    <location>
        <begin position="234"/>
        <end position="258"/>
    </location>
</feature>
<dbReference type="PANTHER" id="PTHR30540:SF79">
    <property type="entry name" value="LOW AFFINITY POTASSIUM TRANSPORT SYSTEM PROTEIN KUP"/>
    <property type="match status" value="1"/>
</dbReference>
<keyword evidence="6 13" id="KW-0633">Potassium transport</keyword>
<keyword evidence="9 13" id="KW-0630">Potassium</keyword>
<keyword evidence="10 13" id="KW-1133">Transmembrane helix</keyword>
<feature type="transmembrane region" description="Helical" evidence="13">
    <location>
        <begin position="454"/>
        <end position="472"/>
    </location>
</feature>
<dbReference type="RefSeq" id="WP_184097404.1">
    <property type="nucleotide sequence ID" value="NZ_JACIJH010000004.1"/>
</dbReference>
<keyword evidence="8 13" id="KW-0769">Symport</keyword>
<comment type="similarity">
    <text evidence="2 13">Belongs to the HAK/KUP transporter (TC 2.A.72) family.</text>
</comment>
<dbReference type="InterPro" id="IPR053951">
    <property type="entry name" value="K_trans_N"/>
</dbReference>
<evidence type="ECO:0000313" key="16">
    <source>
        <dbReference type="EMBL" id="MBB5706476.1"/>
    </source>
</evidence>
<feature type="transmembrane region" description="Helical" evidence="13">
    <location>
        <begin position="270"/>
        <end position="287"/>
    </location>
</feature>
<evidence type="ECO:0000259" key="14">
    <source>
        <dbReference type="Pfam" id="PF02705"/>
    </source>
</evidence>
<comment type="catalytic activity">
    <reaction evidence="13">
        <text>K(+)(in) + H(+)(in) = K(+)(out) + H(+)(out)</text>
        <dbReference type="Rhea" id="RHEA:28490"/>
        <dbReference type="ChEBI" id="CHEBI:15378"/>
        <dbReference type="ChEBI" id="CHEBI:29103"/>
    </reaction>
</comment>
<feature type="transmembrane region" description="Helical" evidence="13">
    <location>
        <begin position="71"/>
        <end position="94"/>
    </location>
</feature>
<dbReference type="InterPro" id="IPR023051">
    <property type="entry name" value="Kup"/>
</dbReference>
<dbReference type="Proteomes" id="UP000537161">
    <property type="component" value="Unassembled WGS sequence"/>
</dbReference>
<accession>A0A7W9B5R2</accession>
<evidence type="ECO:0000256" key="13">
    <source>
        <dbReference type="HAMAP-Rule" id="MF_01522"/>
    </source>
</evidence>
<keyword evidence="17" id="KW-1185">Reference proteome</keyword>
<evidence type="ECO:0000256" key="4">
    <source>
        <dbReference type="ARBA" id="ARBA00022475"/>
    </source>
</evidence>
<evidence type="ECO:0000256" key="7">
    <source>
        <dbReference type="ARBA" id="ARBA00022692"/>
    </source>
</evidence>
<keyword evidence="4 13" id="KW-1003">Cell membrane</keyword>
<protein>
    <recommendedName>
        <fullName evidence="13">Probable potassium transport system protein Kup</fullName>
    </recommendedName>
</protein>
<evidence type="ECO:0000256" key="8">
    <source>
        <dbReference type="ARBA" id="ARBA00022847"/>
    </source>
</evidence>
<evidence type="ECO:0000256" key="6">
    <source>
        <dbReference type="ARBA" id="ARBA00022538"/>
    </source>
</evidence>
<evidence type="ECO:0000256" key="11">
    <source>
        <dbReference type="ARBA" id="ARBA00023065"/>
    </source>
</evidence>
<comment type="subcellular location">
    <subcellularLocation>
        <location evidence="13">Cell membrane</location>
        <topology evidence="13">Multi-pass membrane protein</topology>
    </subcellularLocation>
    <subcellularLocation>
        <location evidence="1">Membrane</location>
        <topology evidence="1">Multi-pass membrane protein</topology>
    </subcellularLocation>
</comment>
<sequence>MTAESQQVAAGADSAATLADTGHPGHAHHGDGKLKLAVGAVGVVFGDIGTSPLYAFRETFAGHHSIDPDRLHIYGVLSLVFWSMMLVVTFKYVLTIMKADNKGEGGSLALLALISRSSGGARWTWPIVLLGVFATALFYGDSMITPAMSVLSATEGLSYVHAGFQPYIVPIALAILIGLFALQSHGTARVGALFGPIMLCYFLMLAVLGVLHIVDHPSIILATINPINALRFFYLDGFTAFIALGAVVLAVTGAEALYADMGHFGRKPIGLSWLCFVLPALMLNYMGQGAMVIEADMGARLGIIQDPFFLMMPDAWRIPVVLLAILATIIASQAVISGAFSLTQQAIQLGFMPRLRVDHTSASAQGQIYIPVVNWGLMVMVILLVLFFGSSSNLAAAYGIAVTGAMFIDTCLMCVVLFALWKWPAWKALSLLAVFFVVDIAYFGANLIKVPDGGWVPLAIGLSIFTLLTTWSRGRKLMQQQMADGAMPIPVFVKSAANSATRVPGTAVFMTSSADGVPHALLHNLKHNKVLHERIILLTIKIADVPFVREVDHCALDDLGQGFHRLVLNYGFMQPVDVPAALKRVTGCGGEFKMLETSFFLSRQTLIAAKSPGMPIWREKLFAWMLRNSESAMEYFRLPTNRVVELGSQVAI</sequence>
<evidence type="ECO:0000256" key="1">
    <source>
        <dbReference type="ARBA" id="ARBA00004141"/>
    </source>
</evidence>
<organism evidence="16 17">
    <name type="scientific">Sphingopyxis panaciterrulae</name>
    <dbReference type="NCBI Taxonomy" id="462372"/>
    <lineage>
        <taxon>Bacteria</taxon>
        <taxon>Pseudomonadati</taxon>
        <taxon>Pseudomonadota</taxon>
        <taxon>Alphaproteobacteria</taxon>
        <taxon>Sphingomonadales</taxon>
        <taxon>Sphingomonadaceae</taxon>
        <taxon>Sphingopyxis</taxon>
    </lineage>
</organism>
<gene>
    <name evidence="13" type="primary">kup</name>
    <name evidence="16" type="ORF">FHR21_001828</name>
</gene>
<dbReference type="AlphaFoldDB" id="A0A7W9B5R2"/>
<feature type="transmembrane region" description="Helical" evidence="13">
    <location>
        <begin position="428"/>
        <end position="448"/>
    </location>
</feature>
<evidence type="ECO:0000313" key="17">
    <source>
        <dbReference type="Proteomes" id="UP000537161"/>
    </source>
</evidence>
<evidence type="ECO:0000256" key="2">
    <source>
        <dbReference type="ARBA" id="ARBA00007019"/>
    </source>
</evidence>
<dbReference type="GO" id="GO:0015293">
    <property type="term" value="F:symporter activity"/>
    <property type="evidence" value="ECO:0007669"/>
    <property type="project" value="UniProtKB-UniRule"/>
</dbReference>
<feature type="transmembrane region" description="Helical" evidence="13">
    <location>
        <begin position="164"/>
        <end position="182"/>
    </location>
</feature>
<feature type="domain" description="K+ potassium transporter integral membrane" evidence="14">
    <location>
        <begin position="37"/>
        <end position="494"/>
    </location>
</feature>
<evidence type="ECO:0000256" key="9">
    <source>
        <dbReference type="ARBA" id="ARBA00022958"/>
    </source>
</evidence>
<feature type="transmembrane region" description="Helical" evidence="13">
    <location>
        <begin position="194"/>
        <end position="214"/>
    </location>
</feature>
<reference evidence="16 17" key="1">
    <citation type="submission" date="2020-08" db="EMBL/GenBank/DDBJ databases">
        <title>Genomic Encyclopedia of Type Strains, Phase IV (KMG-IV): sequencing the most valuable type-strain genomes for metagenomic binning, comparative biology and taxonomic classification.</title>
        <authorList>
            <person name="Goeker M."/>
        </authorList>
    </citation>
    <scope>NUCLEOTIDE SEQUENCE [LARGE SCALE GENOMIC DNA]</scope>
    <source>
        <strain evidence="16 17">DSM 27163</strain>
    </source>
</reference>
<keyword evidence="7 13" id="KW-0812">Transmembrane</keyword>
<evidence type="ECO:0000256" key="5">
    <source>
        <dbReference type="ARBA" id="ARBA00022519"/>
    </source>
</evidence>
<dbReference type="Pfam" id="PF22776">
    <property type="entry name" value="K_trans_C"/>
    <property type="match status" value="1"/>
</dbReference>
<dbReference type="InterPro" id="IPR053952">
    <property type="entry name" value="K_trans_C"/>
</dbReference>
<feature type="transmembrane region" description="Helical" evidence="13">
    <location>
        <begin position="36"/>
        <end position="56"/>
    </location>
</feature>